<accession>A0A084EZB1</accession>
<dbReference type="Proteomes" id="UP000662736">
    <property type="component" value="Chromosome"/>
</dbReference>
<dbReference type="GeneID" id="66619392"/>
<dbReference type="EMBL" id="CP121769">
    <property type="protein sequence ID" value="WGE11216.1"/>
    <property type="molecule type" value="Genomic_DNA"/>
</dbReference>
<dbReference type="Pfam" id="PF08401">
    <property type="entry name" value="ArdcN"/>
    <property type="match status" value="1"/>
</dbReference>
<dbReference type="GO" id="GO:0003697">
    <property type="term" value="F:single-stranded DNA binding"/>
    <property type="evidence" value="ECO:0007669"/>
    <property type="project" value="InterPro"/>
</dbReference>
<feature type="domain" description="N-terminal" evidence="1">
    <location>
        <begin position="11"/>
        <end position="137"/>
    </location>
</feature>
<dbReference type="EMBL" id="CP071491">
    <property type="protein sequence ID" value="QSX18161.1"/>
    <property type="molecule type" value="Genomic_DNA"/>
</dbReference>
<evidence type="ECO:0000313" key="5">
    <source>
        <dbReference type="EMBL" id="WGE11216.1"/>
    </source>
</evidence>
<protein>
    <submittedName>
        <fullName evidence="3">DUF1738 domain-containing protein</fullName>
    </submittedName>
    <submittedName>
        <fullName evidence="5">Zincin-like metallopeptidase domain-containing protein</fullName>
    </submittedName>
</protein>
<reference evidence="3 6" key="1">
    <citation type="submission" date="2019-06" db="EMBL/GenBank/DDBJ databases">
        <title>Complete genome sequence of Haemophilus parasuis HPS412.</title>
        <authorList>
            <person name="Yang S."/>
            <person name="Huang C."/>
        </authorList>
    </citation>
    <scope>NUCLEOTIDE SEQUENCE [LARGE SCALE GENOMIC DNA]</scope>
    <source>
        <strain evidence="3 6">HPS412</strain>
    </source>
</reference>
<dbReference type="RefSeq" id="WP_021112562.1">
    <property type="nucleotide sequence ID" value="NZ_CP041334.1"/>
</dbReference>
<dbReference type="InterPro" id="IPR041459">
    <property type="entry name" value="MPTase-PolyVal"/>
</dbReference>
<sequence>MNTSSQQPKFDIYQNVTDRIVKALETGTVPWLKPWSSPDCNLSLPRNAVSDRYYNGVNILLLWMANEENGYQQSKWITAESANKLGGRIKKGEKATVIVNYCPIEREKLDADGNQLIDDDGNVEMEHFAYLNKHCVFNIEQCESLPDILYESVPTSKSENNSVPYQEFAEIRQIMEGIEVQVNVKPSNRAFYNPNEDIIVMPEMKQFTNEQGFYEVLLHEMIHSTGHKTRLNREGIASGKSKFGNKVYAFEELVAEMGAAFLCSHLGFNTVPKNASYIASWIKLLKEDKKAIFKAAGKAREACQYMFETLQVVQQYERFNYEA</sequence>
<dbReference type="InterPro" id="IPR017113">
    <property type="entry name" value="Antirestriction_ArdC"/>
</dbReference>
<evidence type="ECO:0000259" key="1">
    <source>
        <dbReference type="Pfam" id="PF08401"/>
    </source>
</evidence>
<evidence type="ECO:0000259" key="2">
    <source>
        <dbReference type="Pfam" id="PF18818"/>
    </source>
</evidence>
<dbReference type="Pfam" id="PF18818">
    <property type="entry name" value="MPTase-PolyVal"/>
    <property type="match status" value="1"/>
</dbReference>
<proteinExistence type="predicted"/>
<evidence type="ECO:0000313" key="4">
    <source>
        <dbReference type="EMBL" id="QSX18161.1"/>
    </source>
</evidence>
<dbReference type="AlphaFoldDB" id="A0A084EZB1"/>
<dbReference type="OrthoDB" id="9792687at2"/>
<dbReference type="Proteomes" id="UP001222296">
    <property type="component" value="Chromosome"/>
</dbReference>
<feature type="domain" description="Polyvalent protein metallopeptidase" evidence="2">
    <location>
        <begin position="170"/>
        <end position="297"/>
    </location>
</feature>
<evidence type="ECO:0000313" key="6">
    <source>
        <dbReference type="Proteomes" id="UP000509790"/>
    </source>
</evidence>
<dbReference type="InterPro" id="IPR013610">
    <property type="entry name" value="ArdC_N"/>
</dbReference>
<dbReference type="Proteomes" id="UP000509790">
    <property type="component" value="Chromosome"/>
</dbReference>
<evidence type="ECO:0000313" key="3">
    <source>
        <dbReference type="EMBL" id="QKY72759.1"/>
    </source>
</evidence>
<reference evidence="5" key="3">
    <citation type="submission" date="2023-04" db="EMBL/GenBank/DDBJ databases">
        <title>Molecular characterization of the Integrative and Conjugative elements harboring multidrug-resistance gene from Glaesserella (Haemophilus) parasuis.</title>
        <authorList>
            <person name="Che Y."/>
            <person name="Zhou L."/>
        </authorList>
    </citation>
    <scope>NUCLEOTIDE SEQUENCE</scope>
    <source>
        <strain evidence="5">Z44</strain>
    </source>
</reference>
<dbReference type="EMBL" id="CP041334">
    <property type="protein sequence ID" value="QKY72759.1"/>
    <property type="molecule type" value="Genomic_DNA"/>
</dbReference>
<name>A0A084EZB1_GLAPU</name>
<dbReference type="PIRSF" id="PIRSF037112">
    <property type="entry name" value="Antirestriction_ArdC"/>
    <property type="match status" value="1"/>
</dbReference>
<reference evidence="4" key="2">
    <citation type="submission" date="2021-03" db="EMBL/GenBank/DDBJ databases">
        <title>Characterization of a novel Integrative Conjugative Element in Glaesserella parasuis.</title>
        <authorList>
            <person name="Hu G."/>
            <person name="Sun H."/>
        </authorList>
    </citation>
    <scope>NUCLEOTIDE SEQUENCE</scope>
    <source>
        <strain evidence="4">GHP1807</strain>
    </source>
</reference>
<gene>
    <name evidence="3" type="ORF">FLK62_05495</name>
    <name evidence="4" type="ORF">J1G54_07295</name>
    <name evidence="5" type="ORF">QBL01_05165</name>
</gene>
<organism evidence="3 6">
    <name type="scientific">Glaesserella parasuis</name>
    <name type="common">Haemophilus parasuis</name>
    <dbReference type="NCBI Taxonomy" id="738"/>
    <lineage>
        <taxon>Bacteria</taxon>
        <taxon>Pseudomonadati</taxon>
        <taxon>Pseudomonadota</taxon>
        <taxon>Gammaproteobacteria</taxon>
        <taxon>Pasteurellales</taxon>
        <taxon>Pasteurellaceae</taxon>
        <taxon>Glaesserella</taxon>
    </lineage>
</organism>